<keyword evidence="2" id="KW-1185">Reference proteome</keyword>
<dbReference type="RefSeq" id="WP_344311269.1">
    <property type="nucleotide sequence ID" value="NZ_BAAANY010000010.1"/>
</dbReference>
<evidence type="ECO:0000313" key="2">
    <source>
        <dbReference type="Proteomes" id="UP001500618"/>
    </source>
</evidence>
<dbReference type="InterPro" id="IPR027417">
    <property type="entry name" value="P-loop_NTPase"/>
</dbReference>
<organism evidence="1 2">
    <name type="scientific">Fodinicola feengrottensis</name>
    <dbReference type="NCBI Taxonomy" id="435914"/>
    <lineage>
        <taxon>Bacteria</taxon>
        <taxon>Bacillati</taxon>
        <taxon>Actinomycetota</taxon>
        <taxon>Actinomycetes</taxon>
        <taxon>Mycobacteriales</taxon>
        <taxon>Fodinicola</taxon>
    </lineage>
</organism>
<accession>A0ABN2H5J6</accession>
<sequence length="174" mass="18848">MSQQRLLILVSGPPAAGKTTLARELAERLSLPLISKDDIKETLFDTLGCSADDLAASRQVGGAAMEVLWRVAARCPVAILEAPFRPRGEMEHAHLARFAARVIEVCCQCPDNELRRRFAVRARTAHPAHVLKELPDEVLAQYGGSMGVGEVIEVDTSRPVDVAALVARLECLIG</sequence>
<dbReference type="Pfam" id="PF13671">
    <property type="entry name" value="AAA_33"/>
    <property type="match status" value="1"/>
</dbReference>
<reference evidence="1 2" key="1">
    <citation type="journal article" date="2019" name="Int. J. Syst. Evol. Microbiol.">
        <title>The Global Catalogue of Microorganisms (GCM) 10K type strain sequencing project: providing services to taxonomists for standard genome sequencing and annotation.</title>
        <authorList>
            <consortium name="The Broad Institute Genomics Platform"/>
            <consortium name="The Broad Institute Genome Sequencing Center for Infectious Disease"/>
            <person name="Wu L."/>
            <person name="Ma J."/>
        </authorList>
    </citation>
    <scope>NUCLEOTIDE SEQUENCE [LARGE SCALE GENOMIC DNA]</scope>
    <source>
        <strain evidence="1 2">JCM 14718</strain>
    </source>
</reference>
<gene>
    <name evidence="1" type="ORF">GCM10009765_34390</name>
</gene>
<name>A0ABN2H5J6_9ACTN</name>
<dbReference type="PANTHER" id="PTHR37807:SF3">
    <property type="entry name" value="OS07G0160300 PROTEIN"/>
    <property type="match status" value="1"/>
</dbReference>
<dbReference type="Proteomes" id="UP001500618">
    <property type="component" value="Unassembled WGS sequence"/>
</dbReference>
<proteinExistence type="predicted"/>
<dbReference type="Gene3D" id="3.40.50.300">
    <property type="entry name" value="P-loop containing nucleotide triphosphate hydrolases"/>
    <property type="match status" value="1"/>
</dbReference>
<dbReference type="SUPFAM" id="SSF52540">
    <property type="entry name" value="P-loop containing nucleoside triphosphate hydrolases"/>
    <property type="match status" value="1"/>
</dbReference>
<protein>
    <submittedName>
        <fullName evidence="1">AAA family ATPase</fullName>
    </submittedName>
</protein>
<dbReference type="PANTHER" id="PTHR37807">
    <property type="entry name" value="OS07G0160300 PROTEIN"/>
    <property type="match status" value="1"/>
</dbReference>
<evidence type="ECO:0000313" key="1">
    <source>
        <dbReference type="EMBL" id="GAA1682309.1"/>
    </source>
</evidence>
<dbReference type="EMBL" id="BAAANY010000010">
    <property type="protein sequence ID" value="GAA1682309.1"/>
    <property type="molecule type" value="Genomic_DNA"/>
</dbReference>
<comment type="caution">
    <text evidence="1">The sequence shown here is derived from an EMBL/GenBank/DDBJ whole genome shotgun (WGS) entry which is preliminary data.</text>
</comment>